<reference evidence="8" key="1">
    <citation type="journal article" date="2014" name="Int. J. Syst. Evol. Microbiol.">
        <title>Complete genome sequence of Corynebacterium casei LMG S-19264T (=DSM 44701T), isolated from a smear-ripened cheese.</title>
        <authorList>
            <consortium name="US DOE Joint Genome Institute (JGI-PGF)"/>
            <person name="Walter F."/>
            <person name="Albersmeier A."/>
            <person name="Kalinowski J."/>
            <person name="Ruckert C."/>
        </authorList>
    </citation>
    <scope>NUCLEOTIDE SEQUENCE</scope>
    <source>
        <strain evidence="8">CGMCC 1.12181</strain>
    </source>
</reference>
<dbReference type="PANTHER" id="PTHR11102:SF160">
    <property type="entry name" value="ERAD-ASSOCIATED E3 UBIQUITIN-PROTEIN LIGASE COMPONENT HRD3"/>
    <property type="match status" value="1"/>
</dbReference>
<dbReference type="EMBL" id="BMEO01000004">
    <property type="protein sequence ID" value="GGF93080.1"/>
    <property type="molecule type" value="Genomic_DNA"/>
</dbReference>
<feature type="compositionally biased region" description="Basic residues" evidence="5">
    <location>
        <begin position="427"/>
        <end position="439"/>
    </location>
</feature>
<gene>
    <name evidence="8" type="ORF">GCM10011365_12910</name>
</gene>
<feature type="signal peptide" evidence="6">
    <location>
        <begin position="1"/>
        <end position="18"/>
    </location>
</feature>
<dbReference type="PANTHER" id="PTHR11102">
    <property type="entry name" value="SEL-1-LIKE PROTEIN"/>
    <property type="match status" value="1"/>
</dbReference>
<keyword evidence="2" id="KW-0812">Transmembrane</keyword>
<sequence length="445" mass="50261">MKIASILCFLLSTSAASADFLDAGEAYEQKNYPTALKEYQALAKLGHHEAQHNLAVMHYLGQGTDKNPVQAYAWATLLNTADDPKLHVLQNKIKDTLTEAQLNEAVKQAELLHQEYGKSIISERLAPPETPVSTNASAHSDYNLKLVKTQAPSYPYKALKKGQQGWVTTVFEVHPDGSLRRPVIATSYPEGIFEEATLEALRKFRFKVTYQDGIKPYPIAVSQTMVFSLTNRQSRYEDVYKERLKTLKDLSAQNHPDAFYHLAMAIDKNSPVNKSLDLKSDQASINQWLFKAAQSGQIDAQYQLGNNLYSGKGGYQDRKKGVRWLLIAAENNQAQAARRLSQIFKTRPDMNPTQHPTHYWLAQAAEQGDLDAQLNYAEWLADNSDDLAHINHALDLLDAYAEERPETVIWYRTAAQLHEKSGNEKLAKKHHKKANRLAKRMGWDD</sequence>
<evidence type="ECO:0000256" key="5">
    <source>
        <dbReference type="SAM" id="MobiDB-lite"/>
    </source>
</evidence>
<dbReference type="Proteomes" id="UP000605253">
    <property type="component" value="Unassembled WGS sequence"/>
</dbReference>
<evidence type="ECO:0000256" key="1">
    <source>
        <dbReference type="ARBA" id="ARBA00004167"/>
    </source>
</evidence>
<organism evidence="8 9">
    <name type="scientific">Marinicella pacifica</name>
    <dbReference type="NCBI Taxonomy" id="1171543"/>
    <lineage>
        <taxon>Bacteria</taxon>
        <taxon>Pseudomonadati</taxon>
        <taxon>Pseudomonadota</taxon>
        <taxon>Gammaproteobacteria</taxon>
        <taxon>Lysobacterales</taxon>
        <taxon>Marinicellaceae</taxon>
        <taxon>Marinicella</taxon>
    </lineage>
</organism>
<keyword evidence="3" id="KW-1133">Transmembrane helix</keyword>
<accession>A0A917CP46</accession>
<evidence type="ECO:0000256" key="2">
    <source>
        <dbReference type="ARBA" id="ARBA00022692"/>
    </source>
</evidence>
<feature type="region of interest" description="Disordered" evidence="5">
    <location>
        <begin position="425"/>
        <end position="445"/>
    </location>
</feature>
<dbReference type="InterPro" id="IPR006260">
    <property type="entry name" value="TonB/TolA_C"/>
</dbReference>
<dbReference type="SMART" id="SM00671">
    <property type="entry name" value="SEL1"/>
    <property type="match status" value="3"/>
</dbReference>
<keyword evidence="6" id="KW-0732">Signal</keyword>
<protein>
    <recommendedName>
        <fullName evidence="7">TonB C-terminal domain-containing protein</fullName>
    </recommendedName>
</protein>
<dbReference type="Gene3D" id="3.30.1150.10">
    <property type="match status" value="1"/>
</dbReference>
<dbReference type="PROSITE" id="PS52015">
    <property type="entry name" value="TONB_CTD"/>
    <property type="match status" value="1"/>
</dbReference>
<dbReference type="Pfam" id="PF03544">
    <property type="entry name" value="TonB_C"/>
    <property type="match status" value="1"/>
</dbReference>
<dbReference type="GO" id="GO:0016020">
    <property type="term" value="C:membrane"/>
    <property type="evidence" value="ECO:0007669"/>
    <property type="project" value="UniProtKB-SubCell"/>
</dbReference>
<dbReference type="InterPro" id="IPR011990">
    <property type="entry name" value="TPR-like_helical_dom_sf"/>
</dbReference>
<dbReference type="GO" id="GO:0055085">
    <property type="term" value="P:transmembrane transport"/>
    <property type="evidence" value="ECO:0007669"/>
    <property type="project" value="InterPro"/>
</dbReference>
<comment type="subcellular location">
    <subcellularLocation>
        <location evidence="1">Membrane</location>
        <topology evidence="1">Single-pass membrane protein</topology>
    </subcellularLocation>
</comment>
<dbReference type="InterPro" id="IPR050767">
    <property type="entry name" value="Sel1_AlgK"/>
</dbReference>
<feature type="chain" id="PRO_5037218574" description="TonB C-terminal domain-containing protein" evidence="6">
    <location>
        <begin position="19"/>
        <end position="445"/>
    </location>
</feature>
<keyword evidence="9" id="KW-1185">Reference proteome</keyword>
<name>A0A917CP46_9GAMM</name>
<dbReference type="SUPFAM" id="SSF74653">
    <property type="entry name" value="TolA/TonB C-terminal domain"/>
    <property type="match status" value="1"/>
</dbReference>
<proteinExistence type="predicted"/>
<evidence type="ECO:0000259" key="7">
    <source>
        <dbReference type="PROSITE" id="PS52015"/>
    </source>
</evidence>
<dbReference type="SUPFAM" id="SSF81901">
    <property type="entry name" value="HCP-like"/>
    <property type="match status" value="2"/>
</dbReference>
<comment type="caution">
    <text evidence="8">The sequence shown here is derived from an EMBL/GenBank/DDBJ whole genome shotgun (WGS) entry which is preliminary data.</text>
</comment>
<evidence type="ECO:0000256" key="4">
    <source>
        <dbReference type="ARBA" id="ARBA00023136"/>
    </source>
</evidence>
<evidence type="ECO:0000256" key="3">
    <source>
        <dbReference type="ARBA" id="ARBA00022989"/>
    </source>
</evidence>
<dbReference type="Pfam" id="PF08238">
    <property type="entry name" value="Sel1"/>
    <property type="match status" value="3"/>
</dbReference>
<feature type="domain" description="TonB C-terminal" evidence="7">
    <location>
        <begin position="139"/>
        <end position="236"/>
    </location>
</feature>
<dbReference type="AlphaFoldDB" id="A0A917CP46"/>
<dbReference type="InterPro" id="IPR006597">
    <property type="entry name" value="Sel1-like"/>
</dbReference>
<keyword evidence="4" id="KW-0472">Membrane</keyword>
<dbReference type="InterPro" id="IPR037682">
    <property type="entry name" value="TonB_C"/>
</dbReference>
<evidence type="ECO:0000313" key="9">
    <source>
        <dbReference type="Proteomes" id="UP000605253"/>
    </source>
</evidence>
<dbReference type="NCBIfam" id="TIGR01352">
    <property type="entry name" value="tonB_Cterm"/>
    <property type="match status" value="1"/>
</dbReference>
<dbReference type="RefSeq" id="WP_188364880.1">
    <property type="nucleotide sequence ID" value="NZ_BAABJF010000015.1"/>
</dbReference>
<evidence type="ECO:0000313" key="8">
    <source>
        <dbReference type="EMBL" id="GGF93080.1"/>
    </source>
</evidence>
<evidence type="ECO:0000256" key="6">
    <source>
        <dbReference type="SAM" id="SignalP"/>
    </source>
</evidence>
<reference evidence="8" key="2">
    <citation type="submission" date="2020-09" db="EMBL/GenBank/DDBJ databases">
        <authorList>
            <person name="Sun Q."/>
            <person name="Zhou Y."/>
        </authorList>
    </citation>
    <scope>NUCLEOTIDE SEQUENCE</scope>
    <source>
        <strain evidence="8">CGMCC 1.12181</strain>
    </source>
</reference>
<dbReference type="Gene3D" id="1.25.40.10">
    <property type="entry name" value="Tetratricopeptide repeat domain"/>
    <property type="match status" value="2"/>
</dbReference>